<sequence length="51" mass="5565">RVASRWRAPVQLHRNLTLVQIPDYGHGQGRAGASNQGRGCWDSQSRGHLGG</sequence>
<evidence type="ECO:0000313" key="3">
    <source>
        <dbReference type="Proteomes" id="UP000017559"/>
    </source>
</evidence>
<name>V2YJG7_MONRO</name>
<protein>
    <submittedName>
        <fullName evidence="2">Uncharacterized protein</fullName>
    </submittedName>
</protein>
<feature type="region of interest" description="Disordered" evidence="1">
    <location>
        <begin position="23"/>
        <end position="51"/>
    </location>
</feature>
<dbReference type="Proteomes" id="UP000017559">
    <property type="component" value="Unassembled WGS sequence"/>
</dbReference>
<evidence type="ECO:0000256" key="1">
    <source>
        <dbReference type="SAM" id="MobiDB-lite"/>
    </source>
</evidence>
<gene>
    <name evidence="2" type="ORF">Moror_10565</name>
</gene>
<proteinExistence type="predicted"/>
<evidence type="ECO:0000313" key="2">
    <source>
        <dbReference type="EMBL" id="ESK91839.1"/>
    </source>
</evidence>
<dbReference type="EMBL" id="AWSO01000319">
    <property type="protein sequence ID" value="ESK91839.1"/>
    <property type="molecule type" value="Genomic_DNA"/>
</dbReference>
<feature type="compositionally biased region" description="Polar residues" evidence="1">
    <location>
        <begin position="33"/>
        <end position="51"/>
    </location>
</feature>
<dbReference type="AlphaFoldDB" id="V2YJG7"/>
<reference evidence="2 3" key="1">
    <citation type="journal article" date="2014" name="BMC Genomics">
        <title>Genome and secretome analysis of the hemibiotrophic fungal pathogen, Moniliophthora roreri, which causes frosty pod rot disease of cacao: mechanisms of the biotrophic and necrotrophic phases.</title>
        <authorList>
            <person name="Meinhardt L.W."/>
            <person name="Costa G.G.L."/>
            <person name="Thomazella D.P.T."/>
            <person name="Teixeira P.J.P.L."/>
            <person name="Carazzolle M.F."/>
            <person name="Schuster S.C."/>
            <person name="Carlson J.E."/>
            <person name="Guiltinan M.J."/>
            <person name="Mieczkowski P."/>
            <person name="Farmer A."/>
            <person name="Ramaraj T."/>
            <person name="Crozier J."/>
            <person name="Davis R.E."/>
            <person name="Shao J."/>
            <person name="Melnick R.L."/>
            <person name="Pereira G.A.G."/>
            <person name="Bailey B.A."/>
        </authorList>
    </citation>
    <scope>NUCLEOTIDE SEQUENCE [LARGE SCALE GENOMIC DNA]</scope>
    <source>
        <strain evidence="2 3">MCA 2997</strain>
    </source>
</reference>
<dbReference type="HOGENOM" id="CLU_3112015_0_0_1"/>
<accession>V2YJG7</accession>
<feature type="non-terminal residue" evidence="2">
    <location>
        <position position="1"/>
    </location>
</feature>
<keyword evidence="3" id="KW-1185">Reference proteome</keyword>
<organism evidence="2 3">
    <name type="scientific">Moniliophthora roreri (strain MCA 2997)</name>
    <name type="common">Cocoa frosty pod rot fungus</name>
    <name type="synonym">Crinipellis roreri</name>
    <dbReference type="NCBI Taxonomy" id="1381753"/>
    <lineage>
        <taxon>Eukaryota</taxon>
        <taxon>Fungi</taxon>
        <taxon>Dikarya</taxon>
        <taxon>Basidiomycota</taxon>
        <taxon>Agaricomycotina</taxon>
        <taxon>Agaricomycetes</taxon>
        <taxon>Agaricomycetidae</taxon>
        <taxon>Agaricales</taxon>
        <taxon>Marasmiineae</taxon>
        <taxon>Marasmiaceae</taxon>
        <taxon>Moniliophthora</taxon>
    </lineage>
</organism>
<dbReference type="KEGG" id="mrr:Moror_10565"/>
<comment type="caution">
    <text evidence="2">The sequence shown here is derived from an EMBL/GenBank/DDBJ whole genome shotgun (WGS) entry which is preliminary data.</text>
</comment>